<dbReference type="PANTHER" id="PTHR36302:SF1">
    <property type="entry name" value="COPPER CHAPERONE PCU(A)C"/>
    <property type="match status" value="1"/>
</dbReference>
<dbReference type="GeneID" id="53316438"/>
<dbReference type="Pfam" id="PF04314">
    <property type="entry name" value="PCuAC"/>
    <property type="match status" value="1"/>
</dbReference>
<feature type="signal peptide" evidence="1">
    <location>
        <begin position="1"/>
        <end position="28"/>
    </location>
</feature>
<sequence length="166" mass="17596">MTISRSRSLLPALTLLLSCLAWMAPARAESILVEGAWSRATPGQARNGAVFMALHNQGAEDDTLLRADADPIATSVEIHTHVHENNIMKMKAVDTLTLPAGATVTLMPGGLHIMLMGLKAPLHEGQGFTMTLTMQKAGTITIPVTVRAVGAPASVSQGHKPEQHVH</sequence>
<evidence type="ECO:0000313" key="3">
    <source>
        <dbReference type="Proteomes" id="UP000076066"/>
    </source>
</evidence>
<dbReference type="OrthoDB" id="9796962at2"/>
<dbReference type="RefSeq" id="WP_066134065.1">
    <property type="nucleotide sequence ID" value="NZ_CP014525.1"/>
</dbReference>
<dbReference type="EMBL" id="CP014525">
    <property type="protein sequence ID" value="AMW34589.1"/>
    <property type="molecule type" value="Genomic_DNA"/>
</dbReference>
<keyword evidence="1" id="KW-0732">Signal</keyword>
<dbReference type="KEGG" id="hjo:AY555_04640"/>
<evidence type="ECO:0000313" key="2">
    <source>
        <dbReference type="EMBL" id="AMW34589.1"/>
    </source>
</evidence>
<dbReference type="SUPFAM" id="SSF110087">
    <property type="entry name" value="DR1885-like metal-binding protein"/>
    <property type="match status" value="1"/>
</dbReference>
<dbReference type="PROSITE" id="PS51257">
    <property type="entry name" value="PROKAR_LIPOPROTEIN"/>
    <property type="match status" value="1"/>
</dbReference>
<gene>
    <name evidence="2" type="ORF">AY555_04640</name>
</gene>
<dbReference type="Proteomes" id="UP000076066">
    <property type="component" value="Chromosome"/>
</dbReference>
<evidence type="ECO:0000256" key="1">
    <source>
        <dbReference type="SAM" id="SignalP"/>
    </source>
</evidence>
<proteinExistence type="predicted"/>
<dbReference type="AlphaFoldDB" id="A0A143DDC3"/>
<evidence type="ECO:0008006" key="4">
    <source>
        <dbReference type="Google" id="ProtNLM"/>
    </source>
</evidence>
<reference evidence="2 3" key="1">
    <citation type="submission" date="2016-02" db="EMBL/GenBank/DDBJ databases">
        <title>Complete Genome of H5569, the type strain of the newly described species Haematospirillium jordaniae.</title>
        <authorList>
            <person name="Nicholson A.C."/>
            <person name="Humrighouse B.W."/>
            <person name="Loparov V."/>
            <person name="McQuiston J.R."/>
        </authorList>
    </citation>
    <scope>NUCLEOTIDE SEQUENCE [LARGE SCALE GENOMIC DNA]</scope>
    <source>
        <strain evidence="2 3">H5569</strain>
    </source>
</reference>
<name>A0A143DDC3_9PROT</name>
<keyword evidence="3" id="KW-1185">Reference proteome</keyword>
<dbReference type="InterPro" id="IPR036182">
    <property type="entry name" value="PCuAC_sf"/>
</dbReference>
<organism evidence="2 3">
    <name type="scientific">Haematospirillum jordaniae</name>
    <dbReference type="NCBI Taxonomy" id="1549855"/>
    <lineage>
        <taxon>Bacteria</taxon>
        <taxon>Pseudomonadati</taxon>
        <taxon>Pseudomonadota</taxon>
        <taxon>Alphaproteobacteria</taxon>
        <taxon>Rhodospirillales</taxon>
        <taxon>Novispirillaceae</taxon>
        <taxon>Haematospirillum</taxon>
    </lineage>
</organism>
<dbReference type="InterPro" id="IPR007410">
    <property type="entry name" value="LpqE-like"/>
</dbReference>
<dbReference type="STRING" id="1549855.AY555_04640"/>
<dbReference type="Gene3D" id="2.60.40.1890">
    <property type="entry name" value="PCu(A)C copper chaperone"/>
    <property type="match status" value="1"/>
</dbReference>
<feature type="chain" id="PRO_5044368597" description="Copper chaperone PCu(A)C" evidence="1">
    <location>
        <begin position="29"/>
        <end position="166"/>
    </location>
</feature>
<dbReference type="PANTHER" id="PTHR36302">
    <property type="entry name" value="BLR7088 PROTEIN"/>
    <property type="match status" value="1"/>
</dbReference>
<dbReference type="InterPro" id="IPR058248">
    <property type="entry name" value="Lxx211020-like"/>
</dbReference>
<accession>A0A143DDC3</accession>
<protein>
    <recommendedName>
        <fullName evidence="4">Copper chaperone PCu(A)C</fullName>
    </recommendedName>
</protein>